<evidence type="ECO:0000259" key="1">
    <source>
        <dbReference type="SMART" id="SM01007"/>
    </source>
</evidence>
<reference evidence="2 3" key="1">
    <citation type="submission" date="2020-06" db="EMBL/GenBank/DDBJ databases">
        <title>Rhizobium sp.nov. isolated from the tomato plant.</title>
        <authorList>
            <person name="Thin K.K."/>
            <person name="Zhang X."/>
            <person name="He S."/>
        </authorList>
    </citation>
    <scope>NUCLEOTIDE SEQUENCE [LARGE SCALE GENOMIC DNA]</scope>
    <source>
        <strain evidence="2 3">DBTS2</strain>
    </source>
</reference>
<gene>
    <name evidence="2" type="ORF">HV823_20660</name>
</gene>
<organism evidence="2 3">
    <name type="scientific">Mycoplana rhizolycopersici</name>
    <dbReference type="NCBI Taxonomy" id="2746702"/>
    <lineage>
        <taxon>Bacteria</taxon>
        <taxon>Pseudomonadati</taxon>
        <taxon>Pseudomonadota</taxon>
        <taxon>Alphaproteobacteria</taxon>
        <taxon>Hyphomicrobiales</taxon>
        <taxon>Rhizobiaceae</taxon>
        <taxon>Mycoplana</taxon>
    </lineage>
</organism>
<dbReference type="SMART" id="SM01007">
    <property type="entry name" value="Aldolase_II"/>
    <property type="match status" value="1"/>
</dbReference>
<protein>
    <submittedName>
        <fullName evidence="2">Class II aldolase</fullName>
    </submittedName>
</protein>
<dbReference type="RefSeq" id="WP_176951631.1">
    <property type="nucleotide sequence ID" value="NZ_JABXYK010000015.1"/>
</dbReference>
<dbReference type="InterPro" id="IPR036409">
    <property type="entry name" value="Aldolase_II/adducin_N_sf"/>
</dbReference>
<feature type="domain" description="Class II aldolase/adducin N-terminal" evidence="1">
    <location>
        <begin position="15"/>
        <end position="207"/>
    </location>
</feature>
<sequence>MASGIRAGDVAAFDAFLVLSKAIGSDILKTQGAGGNTSYKRDGVMWVKASGTWLSHAGKRDIMVPVEVAPLVEALRAGNPSAEKATDFVVSDLNASGLRPSIETSFHAVLPQAVVAHYHCVNTIALSVLADREAVIAERMARLPDLTWASIPYRRPGTPLAHEIDRVAESRPDVLVLFNHGVIVTGETVEEVRERIIRVTAALTVKERAATAADPSRLQVLAEGSGFHAAQDAGSHKTALSPASIGLATGGSLYPDHVIFLGTEIGVLAHGETAKSYCEARRTQNRTVPKMLIAPGLGVLLANELTDGGRVMARCLSEIVARIPEDACVIYLGPEQEHELTHWEAEQYRQALDRKASQRS</sequence>
<comment type="caution">
    <text evidence="2">The sequence shown here is derived from an EMBL/GenBank/DDBJ whole genome shotgun (WGS) entry which is preliminary data.</text>
</comment>
<dbReference type="Gene3D" id="3.40.225.10">
    <property type="entry name" value="Class II aldolase/adducin N-terminal domain"/>
    <property type="match status" value="1"/>
</dbReference>
<evidence type="ECO:0000313" key="2">
    <source>
        <dbReference type="EMBL" id="NVP57670.1"/>
    </source>
</evidence>
<proteinExistence type="predicted"/>
<name>A0ABX2QIQ6_9HYPH</name>
<evidence type="ECO:0000313" key="3">
    <source>
        <dbReference type="Proteomes" id="UP000659172"/>
    </source>
</evidence>
<dbReference type="Proteomes" id="UP000659172">
    <property type="component" value="Unassembled WGS sequence"/>
</dbReference>
<dbReference type="SUPFAM" id="SSF53639">
    <property type="entry name" value="AraD/HMP-PK domain-like"/>
    <property type="match status" value="1"/>
</dbReference>
<accession>A0ABX2QIQ6</accession>
<dbReference type="EMBL" id="JABXYK010000015">
    <property type="protein sequence ID" value="NVP57670.1"/>
    <property type="molecule type" value="Genomic_DNA"/>
</dbReference>
<dbReference type="InterPro" id="IPR001303">
    <property type="entry name" value="Aldolase_II/adducin_N"/>
</dbReference>
<dbReference type="Pfam" id="PF00596">
    <property type="entry name" value="Aldolase_II"/>
    <property type="match status" value="1"/>
</dbReference>
<keyword evidence="3" id="KW-1185">Reference proteome</keyword>